<keyword evidence="13" id="KW-1185">Reference proteome</keyword>
<feature type="compositionally biased region" description="Polar residues" evidence="9">
    <location>
        <begin position="675"/>
        <end position="684"/>
    </location>
</feature>
<feature type="transmembrane region" description="Helical" evidence="10">
    <location>
        <begin position="483"/>
        <end position="505"/>
    </location>
</feature>
<keyword evidence="6 10" id="KW-1133">Transmembrane helix</keyword>
<feature type="compositionally biased region" description="Low complexity" evidence="9">
    <location>
        <begin position="117"/>
        <end position="129"/>
    </location>
</feature>
<feature type="region of interest" description="Disordered" evidence="9">
    <location>
        <begin position="885"/>
        <end position="1033"/>
    </location>
</feature>
<dbReference type="InterPro" id="IPR051653">
    <property type="entry name" value="E3_ligase_sorting_rcpt"/>
</dbReference>
<evidence type="ECO:0000256" key="4">
    <source>
        <dbReference type="ARBA" id="ARBA00022771"/>
    </source>
</evidence>
<keyword evidence="4 8" id="KW-0863">Zinc-finger</keyword>
<feature type="compositionally biased region" description="Polar residues" evidence="9">
    <location>
        <begin position="801"/>
        <end position="810"/>
    </location>
</feature>
<feature type="compositionally biased region" description="Gly residues" evidence="9">
    <location>
        <begin position="904"/>
        <end position="922"/>
    </location>
</feature>
<feature type="compositionally biased region" description="Low complexity" evidence="9">
    <location>
        <begin position="70"/>
        <end position="82"/>
    </location>
</feature>
<feature type="region of interest" description="Disordered" evidence="9">
    <location>
        <begin position="213"/>
        <end position="238"/>
    </location>
</feature>
<dbReference type="GO" id="GO:0016020">
    <property type="term" value="C:membrane"/>
    <property type="evidence" value="ECO:0007669"/>
    <property type="project" value="UniProtKB-SubCell"/>
</dbReference>
<dbReference type="GO" id="GO:0008270">
    <property type="term" value="F:zinc ion binding"/>
    <property type="evidence" value="ECO:0007669"/>
    <property type="project" value="UniProtKB-KW"/>
</dbReference>
<accession>A0A9P3LVP9</accession>
<keyword evidence="2 10" id="KW-0812">Transmembrane</keyword>
<comment type="subcellular location">
    <subcellularLocation>
        <location evidence="1">Membrane</location>
        <topology evidence="1">Single-pass membrane protein</topology>
    </subcellularLocation>
</comment>
<feature type="compositionally biased region" description="Polar residues" evidence="9">
    <location>
        <begin position="888"/>
        <end position="899"/>
    </location>
</feature>
<evidence type="ECO:0000313" key="13">
    <source>
        <dbReference type="Proteomes" id="UP000827284"/>
    </source>
</evidence>
<keyword evidence="7 10" id="KW-0472">Membrane</keyword>
<evidence type="ECO:0000256" key="3">
    <source>
        <dbReference type="ARBA" id="ARBA00022723"/>
    </source>
</evidence>
<comment type="caution">
    <text evidence="12">The sequence shown here is derived from an EMBL/GenBank/DDBJ whole genome shotgun (WGS) entry which is preliminary data.</text>
</comment>
<feature type="compositionally biased region" description="Polar residues" evidence="9">
    <location>
        <begin position="130"/>
        <end position="144"/>
    </location>
</feature>
<feature type="region of interest" description="Disordered" evidence="9">
    <location>
        <begin position="319"/>
        <end position="361"/>
    </location>
</feature>
<dbReference type="Proteomes" id="UP000827284">
    <property type="component" value="Unassembled WGS sequence"/>
</dbReference>
<evidence type="ECO:0000259" key="11">
    <source>
        <dbReference type="PROSITE" id="PS50089"/>
    </source>
</evidence>
<feature type="domain" description="RING-type" evidence="11">
    <location>
        <begin position="1189"/>
        <end position="1231"/>
    </location>
</feature>
<keyword evidence="3" id="KW-0479">Metal-binding</keyword>
<dbReference type="InterPro" id="IPR001841">
    <property type="entry name" value="Znf_RING"/>
</dbReference>
<reference evidence="12" key="2">
    <citation type="journal article" date="2022" name="Microbiol. Resour. Announc.">
        <title>Whole-Genome Sequence of Entomortierella parvispora E1425, a Mucoromycotan Fungus Associated with Burkholderiaceae-Related Endosymbiotic Bacteria.</title>
        <authorList>
            <person name="Herlambang A."/>
            <person name="Guo Y."/>
            <person name="Takashima Y."/>
            <person name="Narisawa K."/>
            <person name="Ohta H."/>
            <person name="Nishizawa T."/>
        </authorList>
    </citation>
    <scope>NUCLEOTIDE SEQUENCE</scope>
    <source>
        <strain evidence="12">E1425</strain>
    </source>
</reference>
<dbReference type="EMBL" id="BQFW01000006">
    <property type="protein sequence ID" value="GJJ72234.1"/>
    <property type="molecule type" value="Genomic_DNA"/>
</dbReference>
<feature type="region of interest" description="Disordered" evidence="9">
    <location>
        <begin position="455"/>
        <end position="474"/>
    </location>
</feature>
<dbReference type="InterPro" id="IPR013083">
    <property type="entry name" value="Znf_RING/FYVE/PHD"/>
</dbReference>
<dbReference type="PANTHER" id="PTHR47168">
    <property type="entry name" value="RING ZINC FINGER DOMAIN SUPERFAMILY PROTEIN-RELATED"/>
    <property type="match status" value="1"/>
</dbReference>
<evidence type="ECO:0000256" key="9">
    <source>
        <dbReference type="SAM" id="MobiDB-lite"/>
    </source>
</evidence>
<reference evidence="12" key="1">
    <citation type="submission" date="2021-11" db="EMBL/GenBank/DDBJ databases">
        <authorList>
            <person name="Herlambang A."/>
            <person name="Guo Y."/>
            <person name="Takashima Y."/>
            <person name="Nishizawa T."/>
        </authorList>
    </citation>
    <scope>NUCLEOTIDE SEQUENCE</scope>
    <source>
        <strain evidence="12">E1425</strain>
    </source>
</reference>
<dbReference type="CDD" id="cd16454">
    <property type="entry name" value="RING-H2_PA-TM-RING"/>
    <property type="match status" value="1"/>
</dbReference>
<feature type="compositionally biased region" description="Low complexity" evidence="9">
    <location>
        <begin position="224"/>
        <end position="234"/>
    </location>
</feature>
<protein>
    <recommendedName>
        <fullName evidence="11">RING-type domain-containing protein</fullName>
    </recommendedName>
</protein>
<feature type="compositionally biased region" description="Low complexity" evidence="9">
    <location>
        <begin position="563"/>
        <end position="575"/>
    </location>
</feature>
<feature type="region of interest" description="Disordered" evidence="9">
    <location>
        <begin position="57"/>
        <end position="82"/>
    </location>
</feature>
<dbReference type="OrthoDB" id="8062037at2759"/>
<evidence type="ECO:0000256" key="5">
    <source>
        <dbReference type="ARBA" id="ARBA00022833"/>
    </source>
</evidence>
<evidence type="ECO:0000256" key="8">
    <source>
        <dbReference type="PROSITE-ProRule" id="PRU00175"/>
    </source>
</evidence>
<feature type="region of interest" description="Disordered" evidence="9">
    <location>
        <begin position="548"/>
        <end position="594"/>
    </location>
</feature>
<evidence type="ECO:0000313" key="12">
    <source>
        <dbReference type="EMBL" id="GJJ72234.1"/>
    </source>
</evidence>
<feature type="region of interest" description="Disordered" evidence="9">
    <location>
        <begin position="670"/>
        <end position="691"/>
    </location>
</feature>
<evidence type="ECO:0000256" key="2">
    <source>
        <dbReference type="ARBA" id="ARBA00022692"/>
    </source>
</evidence>
<proteinExistence type="predicted"/>
<evidence type="ECO:0000256" key="7">
    <source>
        <dbReference type="ARBA" id="ARBA00023136"/>
    </source>
</evidence>
<keyword evidence="5" id="KW-0862">Zinc</keyword>
<dbReference type="Gene3D" id="3.30.40.10">
    <property type="entry name" value="Zinc/RING finger domain, C3HC4 (zinc finger)"/>
    <property type="match status" value="1"/>
</dbReference>
<sequence length="1292" mass="137080">MLCVTTSPSAVHAHPILQPQTQRRQQQQQQYRVRSLQPRQVLLKDDLGIVPLTTAGASLPSPSFSPPPTLASASPTSPSSSPALGMPGSMFVQKPLLEIIAPNVTLFVALDLPPSSASSPSASASAQQPEPTTGSPSENGSSLLLPASSLTISQNQIYHVNDTLMFGAGGAQPLTGVLIEWTIGCNLGDNFPIYSPSQEPWIAFVSSSLLTNPKSNPMPPLPSTTPTNSTTPDDSLIDNDDEDVCDVSTLISIIQAISDDVTGVILYQDPSSVNKKNAITFAELRAQTEKAIQDILLTRSPTAKMAAAAAVKASISKAASMSTPSSSSPSTTTPITAVNEGELQPQHSRHEKSKRDTTGGLTREQIVAKLATPGLSPYVLDSTTPFRAVALDEQGGSSSLADPDVNIASAPTPTAPETIGVMALGDLKLIQILQSSTTKKGQTVIAQMTFTNGAAIPGTPASPTPGAPTTDGGRPATDKSLGLFFWIILGSVVLIVGVWVGFGVVEARSLNRRRQQIALDNVKLRTVDQKVLDTYKIRIFKEGDILYSDDEDEDDDSTGAGAGATTGARNSGSASESQEEINGEPRGPGSVHEQEFNEKEGYDASTGAALATLPFVHPQRVFARADLTALRLGAMDRGYYGNNPPHNLASPGTLQGRRSGSFDETLYGGLDASRRGSSATTGTGNHHPFHPHHFPDSPLFLSSFHGHLGTAATTGAAVSSAAAALALSRDERCRSWAENKVGLYDYGGESESEYGYDQEQGYKSHAQEGWADLRPDKIESLDAAKVDPLTLPPPMPEAVVQATTDPTTPASRRGSWPAGTNQPSDQEDPSQPQVVSAPLPTVPMGLHHQPTLRRKSRFILPRKIETSLPVPTTVEDIAVISPTVVGEGSTTSGDITRMNSSTGPGSGGARSGGGGGGGGPPSTGGLTTAGFLPPHGWGGDRRRSSLTTVVAQPESWVGPQGQRLRRSSLQVQRIPSFSGSPRSSFEREQVEDEEDDDGRGVGHFPEASMGRRLRRSSLQVQRTSHEKPAPSLSSPLTAIEAATPTTALTGGREGKDVDLIKKQTTAGGVGPLQDYKMRFSMIGIDLPDIYSPTTGEFSRLSLDADRLMQPSQTKELLTRSNSGDHLEELRDDTHHYQRHGKDTTDDSIILLNEAGPSSMSSSAAAGSTPLATAVATAAKKPRKRQYDPCAICLEEYEVGDRLRELPCKHFFHSHCIDPWFKDIHGICPVCKRDYSEAGRMSASARAARQQQAANQRNERSSGMAAFLSPLALLAVGVPGNHYWYTGDASIHL</sequence>
<evidence type="ECO:0000256" key="6">
    <source>
        <dbReference type="ARBA" id="ARBA00022989"/>
    </source>
</evidence>
<evidence type="ECO:0000256" key="10">
    <source>
        <dbReference type="SAM" id="Phobius"/>
    </source>
</evidence>
<gene>
    <name evidence="12" type="ORF">EMPS_04591</name>
</gene>
<dbReference type="PROSITE" id="PS50089">
    <property type="entry name" value="ZF_RING_2"/>
    <property type="match status" value="1"/>
</dbReference>
<dbReference type="Pfam" id="PF13639">
    <property type="entry name" value="zf-RING_2"/>
    <property type="match status" value="1"/>
</dbReference>
<dbReference type="SUPFAM" id="SSF57850">
    <property type="entry name" value="RING/U-box"/>
    <property type="match status" value="1"/>
</dbReference>
<feature type="compositionally biased region" description="Low complexity" evidence="9">
    <location>
        <begin position="319"/>
        <end position="337"/>
    </location>
</feature>
<evidence type="ECO:0000256" key="1">
    <source>
        <dbReference type="ARBA" id="ARBA00004167"/>
    </source>
</evidence>
<organism evidence="12 13">
    <name type="scientific">Entomortierella parvispora</name>
    <dbReference type="NCBI Taxonomy" id="205924"/>
    <lineage>
        <taxon>Eukaryota</taxon>
        <taxon>Fungi</taxon>
        <taxon>Fungi incertae sedis</taxon>
        <taxon>Mucoromycota</taxon>
        <taxon>Mortierellomycotina</taxon>
        <taxon>Mortierellomycetes</taxon>
        <taxon>Mortierellales</taxon>
        <taxon>Mortierellaceae</taxon>
        <taxon>Entomortierella</taxon>
    </lineage>
</organism>
<dbReference type="SMART" id="SM00184">
    <property type="entry name" value="RING"/>
    <property type="match status" value="1"/>
</dbReference>
<feature type="region of interest" description="Disordered" evidence="9">
    <location>
        <begin position="117"/>
        <end position="144"/>
    </location>
</feature>
<feature type="compositionally biased region" description="Acidic residues" evidence="9">
    <location>
        <begin position="548"/>
        <end position="557"/>
    </location>
</feature>
<dbReference type="FunFam" id="3.30.40.10:FF:000388">
    <property type="entry name" value="Putative RING zinc finger domain superfamily protein"/>
    <property type="match status" value="1"/>
</dbReference>
<name>A0A9P3LVP9_9FUNG</name>
<feature type="region of interest" description="Disordered" evidence="9">
    <location>
        <begin position="788"/>
        <end position="847"/>
    </location>
</feature>
<dbReference type="PANTHER" id="PTHR47168:SF1">
    <property type="entry name" value="OS02G0798600 PROTEIN"/>
    <property type="match status" value="1"/>
</dbReference>